<protein>
    <submittedName>
        <fullName evidence="2">Uncharacterized protein</fullName>
    </submittedName>
</protein>
<name>A0A2G9TYQ6_TELCI</name>
<sequence length="104" mass="11191">MGDPRQVIYTTPTPLYPGTAVYQTPGYPVAQPYVYQPSSPVGLPAPVVYPAPAPPSVVYPSTSGYQTPTYPVAQPFASQQPQQPQEQSSAQPESKSQAPPEYRP</sequence>
<evidence type="ECO:0000313" key="3">
    <source>
        <dbReference type="Proteomes" id="UP000230423"/>
    </source>
</evidence>
<evidence type="ECO:0000313" key="2">
    <source>
        <dbReference type="EMBL" id="PIO63169.1"/>
    </source>
</evidence>
<keyword evidence="3" id="KW-1185">Reference proteome</keyword>
<reference evidence="2 3" key="1">
    <citation type="submission" date="2015-09" db="EMBL/GenBank/DDBJ databases">
        <title>Draft genome of the parasitic nematode Teladorsagia circumcincta isolate WARC Sus (inbred).</title>
        <authorList>
            <person name="Mitreva M."/>
        </authorList>
    </citation>
    <scope>NUCLEOTIDE SEQUENCE [LARGE SCALE GENOMIC DNA]</scope>
    <source>
        <strain evidence="2 3">S</strain>
    </source>
</reference>
<proteinExistence type="predicted"/>
<dbReference type="AlphaFoldDB" id="A0A2G9TYQ6"/>
<evidence type="ECO:0000256" key="1">
    <source>
        <dbReference type="SAM" id="MobiDB-lite"/>
    </source>
</evidence>
<feature type="region of interest" description="Disordered" evidence="1">
    <location>
        <begin position="52"/>
        <end position="104"/>
    </location>
</feature>
<dbReference type="EMBL" id="KZ351216">
    <property type="protein sequence ID" value="PIO63169.1"/>
    <property type="molecule type" value="Genomic_DNA"/>
</dbReference>
<accession>A0A2G9TYQ6</accession>
<dbReference type="Proteomes" id="UP000230423">
    <property type="component" value="Unassembled WGS sequence"/>
</dbReference>
<feature type="compositionally biased region" description="Low complexity" evidence="1">
    <location>
        <begin position="73"/>
        <end position="104"/>
    </location>
</feature>
<gene>
    <name evidence="2" type="ORF">TELCIR_15246</name>
</gene>
<organism evidence="2 3">
    <name type="scientific">Teladorsagia circumcincta</name>
    <name type="common">Brown stomach worm</name>
    <name type="synonym">Ostertagia circumcincta</name>
    <dbReference type="NCBI Taxonomy" id="45464"/>
    <lineage>
        <taxon>Eukaryota</taxon>
        <taxon>Metazoa</taxon>
        <taxon>Ecdysozoa</taxon>
        <taxon>Nematoda</taxon>
        <taxon>Chromadorea</taxon>
        <taxon>Rhabditida</taxon>
        <taxon>Rhabditina</taxon>
        <taxon>Rhabditomorpha</taxon>
        <taxon>Strongyloidea</taxon>
        <taxon>Trichostrongylidae</taxon>
        <taxon>Teladorsagia</taxon>
    </lineage>
</organism>